<evidence type="ECO:0000256" key="1">
    <source>
        <dbReference type="ARBA" id="ARBA00007626"/>
    </source>
</evidence>
<evidence type="ECO:0000256" key="3">
    <source>
        <dbReference type="PROSITE-ProRule" id="PRU00708"/>
    </source>
</evidence>
<sequence>MAKLGFCPNLIVYNCLIDGQSSSGNLSEATQLFLEMEKFKISPDGFCGVGRTGEADVLLTRMNSEGVIADSVTYNSLINGYCKEGNMEKALEVYSQMTKSVKPDVITFSTLNDGYCKAGNVQSATSLYSEMVIKSIVPDRGHLTVKHLIGVMMLHADVIKMGIMPNDKGDGPSCIELPASALCQTGYG</sequence>
<dbReference type="InterPro" id="IPR011990">
    <property type="entry name" value="TPR-like_helical_dom_sf"/>
</dbReference>
<dbReference type="AlphaFoldDB" id="A0AAV1QPU9"/>
<evidence type="ECO:0000313" key="4">
    <source>
        <dbReference type="EMBL" id="CAK7323756.1"/>
    </source>
</evidence>
<comment type="caution">
    <text evidence="4">The sequence shown here is derived from an EMBL/GenBank/DDBJ whole genome shotgun (WGS) entry which is preliminary data.</text>
</comment>
<dbReference type="Proteomes" id="UP001314170">
    <property type="component" value="Unassembled WGS sequence"/>
</dbReference>
<comment type="similarity">
    <text evidence="1">Belongs to the PPR family. P subfamily.</text>
</comment>
<dbReference type="EMBL" id="CAWUPB010000131">
    <property type="protein sequence ID" value="CAK7323756.1"/>
    <property type="molecule type" value="Genomic_DNA"/>
</dbReference>
<feature type="repeat" description="PPR" evidence="3">
    <location>
        <begin position="70"/>
        <end position="100"/>
    </location>
</feature>
<keyword evidence="2" id="KW-0677">Repeat</keyword>
<dbReference type="PROSITE" id="PS51375">
    <property type="entry name" value="PPR"/>
    <property type="match status" value="3"/>
</dbReference>
<feature type="repeat" description="PPR" evidence="3">
    <location>
        <begin position="9"/>
        <end position="43"/>
    </location>
</feature>
<reference evidence="4 5" key="1">
    <citation type="submission" date="2024-01" db="EMBL/GenBank/DDBJ databases">
        <authorList>
            <person name="Waweru B."/>
        </authorList>
    </citation>
    <scope>NUCLEOTIDE SEQUENCE [LARGE SCALE GENOMIC DNA]</scope>
</reference>
<dbReference type="InterPro" id="IPR002885">
    <property type="entry name" value="PPR_rpt"/>
</dbReference>
<protein>
    <recommendedName>
        <fullName evidence="6">Pentatricopeptide repeat-containing protein</fullName>
    </recommendedName>
</protein>
<accession>A0AAV1QPU9</accession>
<gene>
    <name evidence="4" type="ORF">DCAF_LOCUS1386</name>
</gene>
<dbReference type="Pfam" id="PF13041">
    <property type="entry name" value="PPR_2"/>
    <property type="match status" value="2"/>
</dbReference>
<dbReference type="NCBIfam" id="TIGR00756">
    <property type="entry name" value="PPR"/>
    <property type="match status" value="3"/>
</dbReference>
<evidence type="ECO:0000313" key="5">
    <source>
        <dbReference type="Proteomes" id="UP001314170"/>
    </source>
</evidence>
<evidence type="ECO:0008006" key="6">
    <source>
        <dbReference type="Google" id="ProtNLM"/>
    </source>
</evidence>
<feature type="repeat" description="PPR" evidence="3">
    <location>
        <begin position="104"/>
        <end position="138"/>
    </location>
</feature>
<keyword evidence="5" id="KW-1185">Reference proteome</keyword>
<dbReference type="Gene3D" id="1.25.40.10">
    <property type="entry name" value="Tetratricopeptide repeat domain"/>
    <property type="match status" value="2"/>
</dbReference>
<organism evidence="4 5">
    <name type="scientific">Dovyalis caffra</name>
    <dbReference type="NCBI Taxonomy" id="77055"/>
    <lineage>
        <taxon>Eukaryota</taxon>
        <taxon>Viridiplantae</taxon>
        <taxon>Streptophyta</taxon>
        <taxon>Embryophyta</taxon>
        <taxon>Tracheophyta</taxon>
        <taxon>Spermatophyta</taxon>
        <taxon>Magnoliopsida</taxon>
        <taxon>eudicotyledons</taxon>
        <taxon>Gunneridae</taxon>
        <taxon>Pentapetalae</taxon>
        <taxon>rosids</taxon>
        <taxon>fabids</taxon>
        <taxon>Malpighiales</taxon>
        <taxon>Salicaceae</taxon>
        <taxon>Flacourtieae</taxon>
        <taxon>Dovyalis</taxon>
    </lineage>
</organism>
<evidence type="ECO:0000256" key="2">
    <source>
        <dbReference type="ARBA" id="ARBA00022737"/>
    </source>
</evidence>
<dbReference type="PANTHER" id="PTHR47941">
    <property type="entry name" value="PENTATRICOPEPTIDE REPEAT-CONTAINING PROTEIN 3, MITOCHONDRIAL"/>
    <property type="match status" value="1"/>
</dbReference>
<proteinExistence type="inferred from homology"/>
<name>A0AAV1QPU9_9ROSI</name>